<proteinExistence type="predicted"/>
<evidence type="ECO:0000313" key="2">
    <source>
        <dbReference type="EMBL" id="COY11860.1"/>
    </source>
</evidence>
<sequence length="58" mass="6492">MKLPTYPLRLKEVSLSPPSSLLLYTFQLMPASLRFCGMMRQVKVNFGWMAGSTICGPP</sequence>
<reference evidence="3 4" key="1">
    <citation type="submission" date="2015-03" db="EMBL/GenBank/DDBJ databases">
        <authorList>
            <consortium name="Pathogen Informatics"/>
        </authorList>
    </citation>
    <scope>NUCLEOTIDE SEQUENCE [LARGE SCALE GENOMIC DNA]</scope>
    <source>
        <strain evidence="1 4">M09401471</strain>
        <strain evidence="3">N09902308</strain>
    </source>
</reference>
<dbReference type="EMBL" id="CSBK01000936">
    <property type="protein sequence ID" value="COY11860.1"/>
    <property type="molecule type" value="Genomic_DNA"/>
</dbReference>
<organism evidence="1 4">
    <name type="scientific">Mycobacterium tuberculosis</name>
    <dbReference type="NCBI Taxonomy" id="1773"/>
    <lineage>
        <taxon>Bacteria</taxon>
        <taxon>Bacillati</taxon>
        <taxon>Actinomycetota</taxon>
        <taxon>Actinomycetes</taxon>
        <taxon>Mycobacteriales</taxon>
        <taxon>Mycobacteriaceae</taxon>
        <taxon>Mycobacterium</taxon>
        <taxon>Mycobacterium tuberculosis complex</taxon>
    </lineage>
</organism>
<protein>
    <submittedName>
        <fullName evidence="1">Uncharacterized protein</fullName>
    </submittedName>
</protein>
<evidence type="ECO:0000313" key="3">
    <source>
        <dbReference type="Proteomes" id="UP000039021"/>
    </source>
</evidence>
<dbReference type="AlphaFoldDB" id="A0A655IN71"/>
<dbReference type="Proteomes" id="UP000044938">
    <property type="component" value="Unassembled WGS sequence"/>
</dbReference>
<reference evidence="2" key="2">
    <citation type="submission" date="2015-03" db="EMBL/GenBank/DDBJ databases">
        <authorList>
            <consortium name="Pathogen Informatics"/>
            <person name="Murphy D."/>
        </authorList>
    </citation>
    <scope>NUCLEOTIDE SEQUENCE</scope>
    <source>
        <strain evidence="2">N09902308</strain>
    </source>
</reference>
<dbReference type="Proteomes" id="UP000039021">
    <property type="component" value="Unassembled WGS sequence"/>
</dbReference>
<accession>A0A655IN71</accession>
<dbReference type="EMBL" id="CSAJ01000155">
    <property type="protein sequence ID" value="COW04890.1"/>
    <property type="molecule type" value="Genomic_DNA"/>
</dbReference>
<evidence type="ECO:0000313" key="4">
    <source>
        <dbReference type="Proteomes" id="UP000044938"/>
    </source>
</evidence>
<name>A0A655IN71_MYCTX</name>
<evidence type="ECO:0000313" key="1">
    <source>
        <dbReference type="EMBL" id="COW04890.1"/>
    </source>
</evidence>
<gene>
    <name evidence="1" type="ORF">ERS007720_01529</name>
    <name evidence="2" type="ORF">ERS007739_02147</name>
</gene>